<feature type="transmembrane region" description="Helical" evidence="1">
    <location>
        <begin position="59"/>
        <end position="78"/>
    </location>
</feature>
<sequence length="228" mass="25345">MIIMNFSTKNSLTTLAQTFIMGSIDAYTFQNFHGSFVSAQTGNLVVFAYEWATKGWHTAYIRVPVLLGFLLGAFISQACKHIKLDTDRRFNVFLLFSILFLGLLGLSTLNHLSMLTMLFCLGLFSGYELTVFNKIGSTSVNNGIMTGNLKNFSNNVYEGIFSHDRTAMIKAGRFLSGILMFILGIVFSAYVLHAAGDKVFAAAIIINVVLLAIIYIDFKRTHHQPTIN</sequence>
<evidence type="ECO:0008006" key="4">
    <source>
        <dbReference type="Google" id="ProtNLM"/>
    </source>
</evidence>
<proteinExistence type="predicted"/>
<accession>A0A0R1YXE5</accession>
<comment type="caution">
    <text evidence="2">The sequence shown here is derived from an EMBL/GenBank/DDBJ whole genome shotgun (WGS) entry which is preliminary data.</text>
</comment>
<dbReference type="PATRIC" id="fig|1423784.4.peg.1019"/>
<dbReference type="InterPro" id="IPR010699">
    <property type="entry name" value="DUF1275"/>
</dbReference>
<dbReference type="Proteomes" id="UP000051957">
    <property type="component" value="Unassembled WGS sequence"/>
</dbReference>
<feature type="transmembrane region" description="Helical" evidence="1">
    <location>
        <begin position="112"/>
        <end position="132"/>
    </location>
</feature>
<evidence type="ECO:0000313" key="3">
    <source>
        <dbReference type="Proteomes" id="UP000051957"/>
    </source>
</evidence>
<dbReference type="PANTHER" id="PTHR37314">
    <property type="entry name" value="SLR0142 PROTEIN"/>
    <property type="match status" value="1"/>
</dbReference>
<gene>
    <name evidence="2" type="ORF">FC51_GL001010</name>
</gene>
<keyword evidence="1" id="KW-1133">Transmembrane helix</keyword>
<dbReference type="Pfam" id="PF06912">
    <property type="entry name" value="DUF1275"/>
    <property type="match status" value="1"/>
</dbReference>
<name>A0A0R1YXE5_9LACO</name>
<dbReference type="PANTHER" id="PTHR37314:SF4">
    <property type="entry name" value="UPF0700 TRANSMEMBRANE PROTEIN YOAK"/>
    <property type="match status" value="1"/>
</dbReference>
<feature type="transmembrane region" description="Helical" evidence="1">
    <location>
        <begin position="199"/>
        <end position="218"/>
    </location>
</feature>
<reference evidence="2 3" key="1">
    <citation type="journal article" date="2015" name="Genome Announc.">
        <title>Expanding the biotechnology potential of lactobacilli through comparative genomics of 213 strains and associated genera.</title>
        <authorList>
            <person name="Sun Z."/>
            <person name="Harris H.M."/>
            <person name="McCann A."/>
            <person name="Guo C."/>
            <person name="Argimon S."/>
            <person name="Zhang W."/>
            <person name="Yang X."/>
            <person name="Jeffery I.B."/>
            <person name="Cooney J.C."/>
            <person name="Kagawa T.F."/>
            <person name="Liu W."/>
            <person name="Song Y."/>
            <person name="Salvetti E."/>
            <person name="Wrobel A."/>
            <person name="Rasinkangas P."/>
            <person name="Parkhill J."/>
            <person name="Rea M.C."/>
            <person name="O'Sullivan O."/>
            <person name="Ritari J."/>
            <person name="Douillard F.P."/>
            <person name="Paul Ross R."/>
            <person name="Yang R."/>
            <person name="Briner A.E."/>
            <person name="Felis G.E."/>
            <person name="de Vos W.M."/>
            <person name="Barrangou R."/>
            <person name="Klaenhammer T.R."/>
            <person name="Caufield P.W."/>
            <person name="Cui Y."/>
            <person name="Zhang H."/>
            <person name="O'Toole P.W."/>
        </authorList>
    </citation>
    <scope>NUCLEOTIDE SEQUENCE [LARGE SCALE GENOMIC DNA]</scope>
    <source>
        <strain evidence="2 3">DSM 5707</strain>
    </source>
</reference>
<feature type="transmembrane region" description="Helical" evidence="1">
    <location>
        <begin position="90"/>
        <end position="106"/>
    </location>
</feature>
<dbReference type="EMBL" id="AZGK01000002">
    <property type="protein sequence ID" value="KRM47310.1"/>
    <property type="molecule type" value="Genomic_DNA"/>
</dbReference>
<keyword evidence="1" id="KW-0812">Transmembrane</keyword>
<feature type="transmembrane region" description="Helical" evidence="1">
    <location>
        <begin position="174"/>
        <end position="193"/>
    </location>
</feature>
<evidence type="ECO:0000313" key="2">
    <source>
        <dbReference type="EMBL" id="KRM47310.1"/>
    </source>
</evidence>
<protein>
    <recommendedName>
        <fullName evidence="4">DUF1275 domain-containing protein</fullName>
    </recommendedName>
</protein>
<organism evidence="2 3">
    <name type="scientific">Lentilactobacillus parabuchneri DSM 5707 = NBRC 107865</name>
    <dbReference type="NCBI Taxonomy" id="1423784"/>
    <lineage>
        <taxon>Bacteria</taxon>
        <taxon>Bacillati</taxon>
        <taxon>Bacillota</taxon>
        <taxon>Bacilli</taxon>
        <taxon>Lactobacillales</taxon>
        <taxon>Lactobacillaceae</taxon>
        <taxon>Lentilactobacillus</taxon>
    </lineage>
</organism>
<keyword evidence="1" id="KW-0472">Membrane</keyword>
<evidence type="ECO:0000256" key="1">
    <source>
        <dbReference type="SAM" id="Phobius"/>
    </source>
</evidence>
<dbReference type="AlphaFoldDB" id="A0A0R1YXE5"/>